<name>A0A371PEP1_9BACL</name>
<dbReference type="RefSeq" id="WP_116047679.1">
    <property type="nucleotide sequence ID" value="NZ_QUBQ01000003.1"/>
</dbReference>
<evidence type="ECO:0000313" key="2">
    <source>
        <dbReference type="Proteomes" id="UP000261905"/>
    </source>
</evidence>
<keyword evidence="2" id="KW-1185">Reference proteome</keyword>
<dbReference type="Proteomes" id="UP000261905">
    <property type="component" value="Unassembled WGS sequence"/>
</dbReference>
<dbReference type="EMBL" id="QUBQ01000003">
    <property type="protein sequence ID" value="REK74394.1"/>
    <property type="molecule type" value="Genomic_DNA"/>
</dbReference>
<evidence type="ECO:0000313" key="1">
    <source>
        <dbReference type="EMBL" id="REK74394.1"/>
    </source>
</evidence>
<gene>
    <name evidence="1" type="ORF">DX130_17910</name>
</gene>
<reference evidence="1 2" key="1">
    <citation type="submission" date="2018-08" db="EMBL/GenBank/DDBJ databases">
        <title>Paenibacillus sp. M4BSY-1, whole genome shotgun sequence.</title>
        <authorList>
            <person name="Tuo L."/>
        </authorList>
    </citation>
    <scope>NUCLEOTIDE SEQUENCE [LARGE SCALE GENOMIC DNA]</scope>
    <source>
        <strain evidence="1 2">M4BSY-1</strain>
    </source>
</reference>
<sequence>MQYINVLEGPREKRPVDVIWSEEGLAYANRNGINTSKLIKVDELPEPASNPGEAPLMYYNEITNEVFYDYVPIPLTSEQKIEQLEVQLAAAEEAKLTTLEAVAELYEMMNGAK</sequence>
<comment type="caution">
    <text evidence="1">The sequence shown here is derived from an EMBL/GenBank/DDBJ whole genome shotgun (WGS) entry which is preliminary data.</text>
</comment>
<protein>
    <submittedName>
        <fullName evidence="1">Uncharacterized protein</fullName>
    </submittedName>
</protein>
<proteinExistence type="predicted"/>
<accession>A0A371PEP1</accession>
<organism evidence="1 2">
    <name type="scientific">Paenibacillus paeoniae</name>
    <dbReference type="NCBI Taxonomy" id="2292705"/>
    <lineage>
        <taxon>Bacteria</taxon>
        <taxon>Bacillati</taxon>
        <taxon>Bacillota</taxon>
        <taxon>Bacilli</taxon>
        <taxon>Bacillales</taxon>
        <taxon>Paenibacillaceae</taxon>
        <taxon>Paenibacillus</taxon>
    </lineage>
</organism>
<dbReference type="AlphaFoldDB" id="A0A371PEP1"/>